<gene>
    <name evidence="1" type="ORF">AT03_06060</name>
</gene>
<dbReference type="Gene3D" id="6.10.280.50">
    <property type="match status" value="1"/>
</dbReference>
<dbReference type="OrthoDB" id="5616367at2"/>
<dbReference type="Proteomes" id="UP000029986">
    <property type="component" value="Chromosome"/>
</dbReference>
<dbReference type="InterPro" id="IPR038444">
    <property type="entry name" value="DUF465_sf"/>
</dbReference>
<reference evidence="1 2" key="1">
    <citation type="journal article" date="2014" name="Gut Pathog.">
        <title>Gene clusters of Hafnia alvei strain FB1 important in survival and pathogenesis: a draft genome perspective.</title>
        <authorList>
            <person name="Tan J.Y."/>
            <person name="Yin W.F."/>
            <person name="Chan K.G."/>
        </authorList>
    </citation>
    <scope>NUCLEOTIDE SEQUENCE [LARGE SCALE GENOMIC DNA]</scope>
    <source>
        <strain evidence="1 2">FB1</strain>
    </source>
</reference>
<dbReference type="eggNOG" id="COG2841">
    <property type="taxonomic scope" value="Bacteria"/>
</dbReference>
<evidence type="ECO:0008006" key="3">
    <source>
        <dbReference type="Google" id="ProtNLM"/>
    </source>
</evidence>
<keyword evidence="2" id="KW-1185">Reference proteome</keyword>
<organism evidence="1 2">
    <name type="scientific">Hafnia alvei FB1</name>
    <dbReference type="NCBI Taxonomy" id="1453496"/>
    <lineage>
        <taxon>Bacteria</taxon>
        <taxon>Pseudomonadati</taxon>
        <taxon>Pseudomonadota</taxon>
        <taxon>Gammaproteobacteria</taxon>
        <taxon>Enterobacterales</taxon>
        <taxon>Hafniaceae</taxon>
        <taxon>Hafnia</taxon>
    </lineage>
</organism>
<proteinExistence type="predicted"/>
<dbReference type="HOGENOM" id="CLU_165482_2_0_6"/>
<dbReference type="Pfam" id="PF04325">
    <property type="entry name" value="DUF465"/>
    <property type="match status" value="1"/>
</dbReference>
<sequence>MFPEYRDLISRLKTEDVRFATLFHEHNQLDHTIRRAENRPGAPFDEQIAGLKREKLRLKDELYKILRSYEDEATT</sequence>
<accession>A0A097QZU6</accession>
<dbReference type="KEGG" id="hav:AT03_06060"/>
<evidence type="ECO:0000313" key="1">
    <source>
        <dbReference type="EMBL" id="AIU71998.1"/>
    </source>
</evidence>
<dbReference type="InterPro" id="IPR007420">
    <property type="entry name" value="DUF465"/>
</dbReference>
<evidence type="ECO:0000313" key="2">
    <source>
        <dbReference type="Proteomes" id="UP000029986"/>
    </source>
</evidence>
<dbReference type="PATRIC" id="fig|1453496.5.peg.1213"/>
<dbReference type="RefSeq" id="WP_025800560.1">
    <property type="nucleotide sequence ID" value="NZ_CP009706.1"/>
</dbReference>
<dbReference type="AlphaFoldDB" id="A0A097QZU6"/>
<name>A0A097QZU6_HAFAL</name>
<protein>
    <recommendedName>
        <fullName evidence="3">DUF465 domain-containing protein</fullName>
    </recommendedName>
</protein>
<dbReference type="GeneID" id="56890815"/>
<dbReference type="EMBL" id="CP009706">
    <property type="protein sequence ID" value="AIU71998.1"/>
    <property type="molecule type" value="Genomic_DNA"/>
</dbReference>